<dbReference type="PROSITE" id="PS50977">
    <property type="entry name" value="HTH_TETR_2"/>
    <property type="match status" value="1"/>
</dbReference>
<dbReference type="InterPro" id="IPR001647">
    <property type="entry name" value="HTH_TetR"/>
</dbReference>
<dbReference type="EMBL" id="VDMA02000016">
    <property type="protein sequence ID" value="KAB8181610.1"/>
    <property type="molecule type" value="Genomic_DNA"/>
</dbReference>
<dbReference type="PANTHER" id="PTHR30055">
    <property type="entry name" value="HTH-TYPE TRANSCRIPTIONAL REGULATOR RUTR"/>
    <property type="match status" value="1"/>
</dbReference>
<dbReference type="InterPro" id="IPR041347">
    <property type="entry name" value="MftR_C"/>
</dbReference>
<evidence type="ECO:0000256" key="2">
    <source>
        <dbReference type="ARBA" id="ARBA00023125"/>
    </source>
</evidence>
<feature type="domain" description="HTH tetR-type" evidence="5">
    <location>
        <begin position="6"/>
        <end position="66"/>
    </location>
</feature>
<comment type="caution">
    <text evidence="6">The sequence shown here is derived from an EMBL/GenBank/DDBJ whole genome shotgun (WGS) entry which is preliminary data.</text>
</comment>
<evidence type="ECO:0000313" key="6">
    <source>
        <dbReference type="EMBL" id="KAB8181610.1"/>
    </source>
</evidence>
<dbReference type="GO" id="GO:0000976">
    <property type="term" value="F:transcription cis-regulatory region binding"/>
    <property type="evidence" value="ECO:0007669"/>
    <property type="project" value="TreeGrafter"/>
</dbReference>
<name>A0A5N6BMV6_9ACTN</name>
<evidence type="ECO:0000259" key="5">
    <source>
        <dbReference type="PROSITE" id="PS50977"/>
    </source>
</evidence>
<dbReference type="PROSITE" id="PS01081">
    <property type="entry name" value="HTH_TETR_1"/>
    <property type="match status" value="1"/>
</dbReference>
<dbReference type="InterPro" id="IPR009057">
    <property type="entry name" value="Homeodomain-like_sf"/>
</dbReference>
<dbReference type="Gene3D" id="1.10.357.10">
    <property type="entry name" value="Tetracycline Repressor, domain 2"/>
    <property type="match status" value="1"/>
</dbReference>
<sequence length="188" mass="20593">MGRWEPNARGRLEQAAIELYIERGYEQTTVAEIAKRAGLTERTFFRHFADKREVLFWGSGTLRDHLVNAVAAAPDSAAPIDAIAGAVESVGAVFQERRESARQRQTVIAANAELRERELIKLASLSAALADTLRRRGVADPAASLAAETGIAVFKIAFEQWISDPGEPDMSQIVRESFDELKAVTAGR</sequence>
<keyword evidence="7" id="KW-1185">Reference proteome</keyword>
<organism evidence="6 7">
    <name type="scientific">Microbispora catharanthi</name>
    <dbReference type="NCBI Taxonomy" id="1712871"/>
    <lineage>
        <taxon>Bacteria</taxon>
        <taxon>Bacillati</taxon>
        <taxon>Actinomycetota</taxon>
        <taxon>Actinomycetes</taxon>
        <taxon>Streptosporangiales</taxon>
        <taxon>Streptosporangiaceae</taxon>
        <taxon>Microbispora</taxon>
    </lineage>
</organism>
<reference evidence="6 7" key="1">
    <citation type="submission" date="2019-10" db="EMBL/GenBank/DDBJ databases">
        <title>Nonomuraea sp. nov., isolated from Phyllanthus amarus.</title>
        <authorList>
            <person name="Klykleung N."/>
            <person name="Tanasupawat S."/>
        </authorList>
    </citation>
    <scope>NUCLEOTIDE SEQUENCE [LARGE SCALE GENOMIC DNA]</scope>
    <source>
        <strain evidence="6 7">CR1-09</strain>
    </source>
</reference>
<dbReference type="SUPFAM" id="SSF46689">
    <property type="entry name" value="Homeodomain-like"/>
    <property type="match status" value="1"/>
</dbReference>
<evidence type="ECO:0000256" key="1">
    <source>
        <dbReference type="ARBA" id="ARBA00023015"/>
    </source>
</evidence>
<dbReference type="InterPro" id="IPR023772">
    <property type="entry name" value="DNA-bd_HTH_TetR-type_CS"/>
</dbReference>
<dbReference type="GO" id="GO:0003700">
    <property type="term" value="F:DNA-binding transcription factor activity"/>
    <property type="evidence" value="ECO:0007669"/>
    <property type="project" value="TreeGrafter"/>
</dbReference>
<keyword evidence="1" id="KW-0805">Transcription regulation</keyword>
<evidence type="ECO:0000256" key="3">
    <source>
        <dbReference type="ARBA" id="ARBA00023163"/>
    </source>
</evidence>
<keyword evidence="3" id="KW-0804">Transcription</keyword>
<dbReference type="AlphaFoldDB" id="A0A5N6BMV6"/>
<keyword evidence="2 4" id="KW-0238">DNA-binding</keyword>
<proteinExistence type="predicted"/>
<dbReference type="Pfam" id="PF00440">
    <property type="entry name" value="TetR_N"/>
    <property type="match status" value="1"/>
</dbReference>
<protein>
    <submittedName>
        <fullName evidence="6">TetR family transcriptional regulator</fullName>
    </submittedName>
</protein>
<dbReference type="RefSeq" id="WP_139577745.1">
    <property type="nucleotide sequence ID" value="NZ_VDMA02000016.1"/>
</dbReference>
<dbReference type="Proteomes" id="UP000313066">
    <property type="component" value="Unassembled WGS sequence"/>
</dbReference>
<accession>A0A5N6BMV6</accession>
<dbReference type="PANTHER" id="PTHR30055:SF238">
    <property type="entry name" value="MYCOFACTOCIN BIOSYNTHESIS TRANSCRIPTIONAL REGULATOR MFTR-RELATED"/>
    <property type="match status" value="1"/>
</dbReference>
<evidence type="ECO:0000256" key="4">
    <source>
        <dbReference type="PROSITE-ProRule" id="PRU00335"/>
    </source>
</evidence>
<dbReference type="InterPro" id="IPR050109">
    <property type="entry name" value="HTH-type_TetR-like_transc_reg"/>
</dbReference>
<gene>
    <name evidence="6" type="ORF">FH610_027275</name>
</gene>
<evidence type="ECO:0000313" key="7">
    <source>
        <dbReference type="Proteomes" id="UP000313066"/>
    </source>
</evidence>
<dbReference type="Pfam" id="PF17754">
    <property type="entry name" value="TetR_C_14"/>
    <property type="match status" value="1"/>
</dbReference>
<feature type="DNA-binding region" description="H-T-H motif" evidence="4">
    <location>
        <begin position="29"/>
        <end position="48"/>
    </location>
</feature>
<dbReference type="PRINTS" id="PR00455">
    <property type="entry name" value="HTHTETR"/>
</dbReference>